<dbReference type="SUPFAM" id="SSF159501">
    <property type="entry name" value="EreA/ChaN-like"/>
    <property type="match status" value="1"/>
</dbReference>
<sequence length="424" mass="46949">MPEMLYTPTSVLSAKWNLGIVLISFILLWNPLLVNGLTEPASLDRRNALTAISSGAAGLAISTLPGNAKAANPGGNDQLPTFSAYNILPDSVNMDPKLQAVEPIKFLQSIARKGGSVWLGEHHNSQKDHQFQAELVQRLHQSRTKANVKAPMAIGLEQVQRQFQPILDDYTSGKISLEEMKQGVEWEKRWMWDFENYRPIFEAAERLNIRLVALNVDSEDLSEVEKGGYARLPLNRLRKYIKDPVGFGEFAKSRQFNTYSSYVISPSYKIHQKLGLLSYTMNGEKLDDEMTFSRFLSGRILWDEGMASAASTWCADNPGGLMLGLVGADHVKFANGIPARFMRMTKDDDDMACTTVIINPTLIDSRPSGSVAGVPGAESVSADSITLQLRYLKDDVDPTNDELRKLPESTGGVLKFSDYIIVTA</sequence>
<dbReference type="CDD" id="cd14727">
    <property type="entry name" value="ChanN-like"/>
    <property type="match status" value="1"/>
</dbReference>
<dbReference type="Pfam" id="PF04187">
    <property type="entry name" value="Cofac_haem_bdg"/>
    <property type="match status" value="1"/>
</dbReference>
<proteinExistence type="predicted"/>
<protein>
    <recommendedName>
        <fullName evidence="1">Haem-binding uptake Tiki superfamily ChaN domain-containing protein</fullName>
    </recommendedName>
</protein>
<evidence type="ECO:0000313" key="2">
    <source>
        <dbReference type="EMBL" id="CAJ1954859.1"/>
    </source>
</evidence>
<keyword evidence="3" id="KW-1185">Reference proteome</keyword>
<evidence type="ECO:0000313" key="3">
    <source>
        <dbReference type="Proteomes" id="UP001295423"/>
    </source>
</evidence>
<reference evidence="2" key="1">
    <citation type="submission" date="2023-08" db="EMBL/GenBank/DDBJ databases">
        <authorList>
            <person name="Audoor S."/>
            <person name="Bilcke G."/>
        </authorList>
    </citation>
    <scope>NUCLEOTIDE SEQUENCE</scope>
</reference>
<dbReference type="AlphaFoldDB" id="A0AAD2FWD9"/>
<organism evidence="2 3">
    <name type="scientific">Cylindrotheca closterium</name>
    <dbReference type="NCBI Taxonomy" id="2856"/>
    <lineage>
        <taxon>Eukaryota</taxon>
        <taxon>Sar</taxon>
        <taxon>Stramenopiles</taxon>
        <taxon>Ochrophyta</taxon>
        <taxon>Bacillariophyta</taxon>
        <taxon>Bacillariophyceae</taxon>
        <taxon>Bacillariophycidae</taxon>
        <taxon>Bacillariales</taxon>
        <taxon>Bacillariaceae</taxon>
        <taxon>Cylindrotheca</taxon>
    </lineage>
</organism>
<gene>
    <name evidence="2" type="ORF">CYCCA115_LOCUS15451</name>
</gene>
<dbReference type="Proteomes" id="UP001295423">
    <property type="component" value="Unassembled WGS sequence"/>
</dbReference>
<accession>A0AAD2FWD9</accession>
<comment type="caution">
    <text evidence="2">The sequence shown here is derived from an EMBL/GenBank/DDBJ whole genome shotgun (WGS) entry which is preliminary data.</text>
</comment>
<evidence type="ECO:0000259" key="1">
    <source>
        <dbReference type="Pfam" id="PF04187"/>
    </source>
</evidence>
<dbReference type="Gene3D" id="3.40.50.11550">
    <property type="match status" value="1"/>
</dbReference>
<name>A0AAD2FWD9_9STRA</name>
<dbReference type="InterPro" id="IPR007314">
    <property type="entry name" value="Cofac_haem-bd_dom"/>
</dbReference>
<feature type="domain" description="Haem-binding uptake Tiki superfamily ChaN" evidence="1">
    <location>
        <begin position="116"/>
        <end position="340"/>
    </location>
</feature>
<dbReference type="EMBL" id="CAKOGP040001870">
    <property type="protein sequence ID" value="CAJ1954859.1"/>
    <property type="molecule type" value="Genomic_DNA"/>
</dbReference>